<dbReference type="EMBL" id="NFII01000020">
    <property type="protein sequence ID" value="OUN99312.1"/>
    <property type="molecule type" value="Genomic_DNA"/>
</dbReference>
<feature type="transmembrane region" description="Helical" evidence="5">
    <location>
        <begin position="12"/>
        <end position="33"/>
    </location>
</feature>
<accession>A0A1Y3YN70</accession>
<dbReference type="Proteomes" id="UP000195386">
    <property type="component" value="Unassembled WGS sequence"/>
</dbReference>
<evidence type="ECO:0000259" key="6">
    <source>
        <dbReference type="Pfam" id="PF06321"/>
    </source>
</evidence>
<dbReference type="Gene3D" id="2.60.40.2580">
    <property type="match status" value="1"/>
</dbReference>
<feature type="domain" description="Major fimbrial subunit protein N-terminal" evidence="6">
    <location>
        <begin position="53"/>
        <end position="180"/>
    </location>
</feature>
<evidence type="ECO:0000256" key="2">
    <source>
        <dbReference type="ARBA" id="ARBA00006011"/>
    </source>
</evidence>
<protein>
    <recommendedName>
        <fullName evidence="6">Major fimbrial subunit protein N-terminal domain-containing protein</fullName>
    </recommendedName>
</protein>
<organism evidence="7 8">
    <name type="scientific">Bacteroides clarus</name>
    <dbReference type="NCBI Taxonomy" id="626929"/>
    <lineage>
        <taxon>Bacteria</taxon>
        <taxon>Pseudomonadati</taxon>
        <taxon>Bacteroidota</taxon>
        <taxon>Bacteroidia</taxon>
        <taxon>Bacteroidales</taxon>
        <taxon>Bacteroidaceae</taxon>
        <taxon>Bacteroides</taxon>
    </lineage>
</organism>
<dbReference type="Gene3D" id="2.60.40.3690">
    <property type="match status" value="1"/>
</dbReference>
<dbReference type="GO" id="GO:0009289">
    <property type="term" value="C:pilus"/>
    <property type="evidence" value="ECO:0007669"/>
    <property type="project" value="UniProtKB-SubCell"/>
</dbReference>
<sequence length="405" mass="42756">MSGIMVLKYKKTLRIVGICIICWLYALAFAALASSCGGEAESIGGNTAKTALLRLSISGTNAAKTRATAAALPENEATVHRLTIGLFYADGSVNTIVEPAIEADGTTGTLAVEGILCSPGTCDVIVVANAPEGTFAGVQTKNEFVGKNVSLVQTVRNGQQASDLLPMSGISERPVVLETGKSVSVSVNLSRLVARISIASIRSAFSLNYADATFTLDRIFLCNALEASRVSPGDITQTMPAKPTWLHGGTTSEQPDGSFLWTEGAGFLLNDVTPSEGIPITSDEYTVPYWFYAFANNDAANRTKLVLSGYFDPDGSTGPKAPVYVYYPIVVNRSQTGTVITPSGSAVQNGVGDGTIVRNRDYRIKAVIKGDGEPTPGTEVVPSSLELTVSVDDWTLKIVQEVELN</sequence>
<dbReference type="Pfam" id="PF06321">
    <property type="entry name" value="P_gingi_FimA"/>
    <property type="match status" value="1"/>
</dbReference>
<comment type="caution">
    <text evidence="7">The sequence shown here is derived from an EMBL/GenBank/DDBJ whole genome shotgun (WGS) entry which is preliminary data.</text>
</comment>
<comment type="similarity">
    <text evidence="2">Belongs to the bacteroidetes fimbrillin superfamily. FimA/Mfa1 family.</text>
</comment>
<keyword evidence="4" id="KW-0281">Fimbrium</keyword>
<reference evidence="8" key="1">
    <citation type="submission" date="2017-04" db="EMBL/GenBank/DDBJ databases">
        <title>Function of individual gut microbiota members based on whole genome sequencing of pure cultures obtained from chicken caecum.</title>
        <authorList>
            <person name="Medvecky M."/>
            <person name="Cejkova D."/>
            <person name="Polansky O."/>
            <person name="Karasova D."/>
            <person name="Kubasova T."/>
            <person name="Cizek A."/>
            <person name="Rychlik I."/>
        </authorList>
    </citation>
    <scope>NUCLEOTIDE SEQUENCE [LARGE SCALE GENOMIC DNA]</scope>
    <source>
        <strain evidence="8">An43</strain>
    </source>
</reference>
<keyword evidence="3" id="KW-0732">Signal</keyword>
<evidence type="ECO:0000256" key="4">
    <source>
        <dbReference type="ARBA" id="ARBA00023263"/>
    </source>
</evidence>
<keyword evidence="5" id="KW-0812">Transmembrane</keyword>
<keyword evidence="5" id="KW-0472">Membrane</keyword>
<dbReference type="AlphaFoldDB" id="A0A1Y3YN70"/>
<dbReference type="InterPro" id="IPR029141">
    <property type="entry name" value="FimA_N"/>
</dbReference>
<comment type="subcellular location">
    <subcellularLocation>
        <location evidence="1">Fimbrium</location>
    </subcellularLocation>
</comment>
<evidence type="ECO:0000313" key="8">
    <source>
        <dbReference type="Proteomes" id="UP000195386"/>
    </source>
</evidence>
<evidence type="ECO:0000256" key="5">
    <source>
        <dbReference type="SAM" id="Phobius"/>
    </source>
</evidence>
<evidence type="ECO:0000313" key="7">
    <source>
        <dbReference type="EMBL" id="OUN99312.1"/>
    </source>
</evidence>
<keyword evidence="5" id="KW-1133">Transmembrane helix</keyword>
<evidence type="ECO:0000256" key="3">
    <source>
        <dbReference type="ARBA" id="ARBA00022729"/>
    </source>
</evidence>
<evidence type="ECO:0000256" key="1">
    <source>
        <dbReference type="ARBA" id="ARBA00004561"/>
    </source>
</evidence>
<name>A0A1Y3YN70_9BACE</name>
<gene>
    <name evidence="7" type="ORF">B5F97_15795</name>
</gene>
<proteinExistence type="inferred from homology"/>
<dbReference type="RefSeq" id="WP_087426841.1">
    <property type="nucleotide sequence ID" value="NZ_NFII01000020.1"/>
</dbReference>